<accession>A0ACB8R4X7</accession>
<dbReference type="Proteomes" id="UP000814033">
    <property type="component" value="Unassembled WGS sequence"/>
</dbReference>
<dbReference type="EMBL" id="MU276454">
    <property type="protein sequence ID" value="KAI0038611.1"/>
    <property type="molecule type" value="Genomic_DNA"/>
</dbReference>
<gene>
    <name evidence="1" type="ORF">FA95DRAFT_1613250</name>
</gene>
<reference evidence="1" key="2">
    <citation type="journal article" date="2022" name="New Phytol.">
        <title>Evolutionary transition to the ectomycorrhizal habit in the genomes of a hyperdiverse lineage of mushroom-forming fungi.</title>
        <authorList>
            <person name="Looney B."/>
            <person name="Miyauchi S."/>
            <person name="Morin E."/>
            <person name="Drula E."/>
            <person name="Courty P.E."/>
            <person name="Kohler A."/>
            <person name="Kuo A."/>
            <person name="LaButti K."/>
            <person name="Pangilinan J."/>
            <person name="Lipzen A."/>
            <person name="Riley R."/>
            <person name="Andreopoulos W."/>
            <person name="He G."/>
            <person name="Johnson J."/>
            <person name="Nolan M."/>
            <person name="Tritt A."/>
            <person name="Barry K.W."/>
            <person name="Grigoriev I.V."/>
            <person name="Nagy L.G."/>
            <person name="Hibbett D."/>
            <person name="Henrissat B."/>
            <person name="Matheny P.B."/>
            <person name="Labbe J."/>
            <person name="Martin F.M."/>
        </authorList>
    </citation>
    <scope>NUCLEOTIDE SEQUENCE</scope>
    <source>
        <strain evidence="1">FP105234-sp</strain>
    </source>
</reference>
<evidence type="ECO:0000313" key="1">
    <source>
        <dbReference type="EMBL" id="KAI0038611.1"/>
    </source>
</evidence>
<name>A0ACB8R4X7_9AGAM</name>
<comment type="caution">
    <text evidence="1">The sequence shown here is derived from an EMBL/GenBank/DDBJ whole genome shotgun (WGS) entry which is preliminary data.</text>
</comment>
<keyword evidence="2" id="KW-1185">Reference proteome</keyword>
<reference evidence="1" key="1">
    <citation type="submission" date="2021-02" db="EMBL/GenBank/DDBJ databases">
        <authorList>
            <consortium name="DOE Joint Genome Institute"/>
            <person name="Ahrendt S."/>
            <person name="Looney B.P."/>
            <person name="Miyauchi S."/>
            <person name="Morin E."/>
            <person name="Drula E."/>
            <person name="Courty P.E."/>
            <person name="Chicoki N."/>
            <person name="Fauchery L."/>
            <person name="Kohler A."/>
            <person name="Kuo A."/>
            <person name="Labutti K."/>
            <person name="Pangilinan J."/>
            <person name="Lipzen A."/>
            <person name="Riley R."/>
            <person name="Andreopoulos W."/>
            <person name="He G."/>
            <person name="Johnson J."/>
            <person name="Barry K.W."/>
            <person name="Grigoriev I.V."/>
            <person name="Nagy L."/>
            <person name="Hibbett D."/>
            <person name="Henrissat B."/>
            <person name="Matheny P.B."/>
            <person name="Labbe J."/>
            <person name="Martin F."/>
        </authorList>
    </citation>
    <scope>NUCLEOTIDE SEQUENCE</scope>
    <source>
        <strain evidence="1">FP105234-sp</strain>
    </source>
</reference>
<organism evidence="1 2">
    <name type="scientific">Auriscalpium vulgare</name>
    <dbReference type="NCBI Taxonomy" id="40419"/>
    <lineage>
        <taxon>Eukaryota</taxon>
        <taxon>Fungi</taxon>
        <taxon>Dikarya</taxon>
        <taxon>Basidiomycota</taxon>
        <taxon>Agaricomycotina</taxon>
        <taxon>Agaricomycetes</taxon>
        <taxon>Russulales</taxon>
        <taxon>Auriscalpiaceae</taxon>
        <taxon>Auriscalpium</taxon>
    </lineage>
</organism>
<proteinExistence type="predicted"/>
<sequence>MPKAQQSADSVAGLSAGTNNSELRLLQLELDATMSDNLATVTDCPSATMVWRTYVRNVARRYGVTIDGWPDHLIKPLSTFRAAAPSIHKAQEHLRMWRAGETHFRSLTVDELVAEEERWQQSRRVRTDAGSKRVVRQRGIPREARERVLMEAKSPPESLQQDIESESVRRSQLEELRRPRDVVEYLIGNPLYYT</sequence>
<evidence type="ECO:0000313" key="2">
    <source>
        <dbReference type="Proteomes" id="UP000814033"/>
    </source>
</evidence>
<protein>
    <submittedName>
        <fullName evidence="1">Uncharacterized protein</fullName>
    </submittedName>
</protein>